<evidence type="ECO:0000313" key="2">
    <source>
        <dbReference type="EMBL" id="OGM03766.1"/>
    </source>
</evidence>
<dbReference type="Proteomes" id="UP000177091">
    <property type="component" value="Unassembled WGS sequence"/>
</dbReference>
<gene>
    <name evidence="2" type="ORF">A2112_02205</name>
</gene>
<reference evidence="2 3" key="1">
    <citation type="journal article" date="2016" name="Nat. Commun.">
        <title>Thousands of microbial genomes shed light on interconnected biogeochemical processes in an aquifer system.</title>
        <authorList>
            <person name="Anantharaman K."/>
            <person name="Brown C.T."/>
            <person name="Hug L.A."/>
            <person name="Sharon I."/>
            <person name="Castelle C.J."/>
            <person name="Probst A.J."/>
            <person name="Thomas B.C."/>
            <person name="Singh A."/>
            <person name="Wilkins M.J."/>
            <person name="Karaoz U."/>
            <person name="Brodie E.L."/>
            <person name="Williams K.H."/>
            <person name="Hubbard S.S."/>
            <person name="Banfield J.F."/>
        </authorList>
    </citation>
    <scope>NUCLEOTIDE SEQUENCE [LARGE SCALE GENOMIC DNA]</scope>
</reference>
<dbReference type="EMBL" id="MGFK01000030">
    <property type="protein sequence ID" value="OGM03766.1"/>
    <property type="molecule type" value="Genomic_DNA"/>
</dbReference>
<dbReference type="Gene3D" id="2.120.10.30">
    <property type="entry name" value="TolB, C-terminal domain"/>
    <property type="match status" value="1"/>
</dbReference>
<dbReference type="SUPFAM" id="SSF50952">
    <property type="entry name" value="Soluble quinoprotein glucose dehydrogenase"/>
    <property type="match status" value="1"/>
</dbReference>
<dbReference type="InterPro" id="IPR011041">
    <property type="entry name" value="Quinoprot_gluc/sorb_DH_b-prop"/>
</dbReference>
<dbReference type="InterPro" id="IPR011042">
    <property type="entry name" value="6-blade_b-propeller_TolB-like"/>
</dbReference>
<name>A0A1F7WLQ5_9BACT</name>
<dbReference type="InterPro" id="IPR054539">
    <property type="entry name" value="Beta-prop_PDH"/>
</dbReference>
<proteinExistence type="predicted"/>
<evidence type="ECO:0000313" key="3">
    <source>
        <dbReference type="Proteomes" id="UP000177091"/>
    </source>
</evidence>
<dbReference type="PANTHER" id="PTHR33546:SF1">
    <property type="entry name" value="LARGE, MULTIFUNCTIONAL SECRETED PROTEIN"/>
    <property type="match status" value="1"/>
</dbReference>
<evidence type="ECO:0000259" key="1">
    <source>
        <dbReference type="Pfam" id="PF22807"/>
    </source>
</evidence>
<sequence>MKLGPQGEDLPFPLTVPEGYHIGVFARLEGALPRALAIDPAGVLFASVPARGRILAFPDKDKDGIADSVKTILSGLNSPHGITFLEDNLYVAETDRVVKYEYDQESYLTGRQETLFTLPGGGRHFSRTIRIIGGKLYTSVGSSCDTCREGDEKRAALLVSDLDGKNLRVFAKGLRNTVFFTQGEGGAIWGTDMGRDFLGDSLPPEDINIIEDGKDYGWPFCYGDKIRDSKFEPGQNLDYCSGTTPPVFSLPAHVAPLGLTFMEGDLLVSLHGSWNSSTPVGYKVVRLNVEGRNVSNMEDFITGFINGSSVSGRPVDLIVDGDGRLFVSDDKAGLIYVVTKAE</sequence>
<dbReference type="Pfam" id="PF22807">
    <property type="entry name" value="TrAA12"/>
    <property type="match status" value="1"/>
</dbReference>
<comment type="caution">
    <text evidence="2">The sequence shown here is derived from an EMBL/GenBank/DDBJ whole genome shotgun (WGS) entry which is preliminary data.</text>
</comment>
<protein>
    <recommendedName>
        <fullName evidence="1">Pyrroloquinoline quinone-dependent pyranose dehydrogenase beta-propeller domain-containing protein</fullName>
    </recommendedName>
</protein>
<organism evidence="2 3">
    <name type="scientific">Candidatus Woesebacteria bacterium GWA1_42_12</name>
    <dbReference type="NCBI Taxonomy" id="1802472"/>
    <lineage>
        <taxon>Bacteria</taxon>
        <taxon>Candidatus Woeseibacteriota</taxon>
    </lineage>
</organism>
<dbReference type="AlphaFoldDB" id="A0A1F7WLQ5"/>
<accession>A0A1F7WLQ5</accession>
<dbReference type="PANTHER" id="PTHR33546">
    <property type="entry name" value="LARGE, MULTIFUNCTIONAL SECRETED PROTEIN-RELATED"/>
    <property type="match status" value="1"/>
</dbReference>
<feature type="domain" description="Pyrroloquinoline quinone-dependent pyranose dehydrogenase beta-propeller" evidence="1">
    <location>
        <begin position="16"/>
        <end position="340"/>
    </location>
</feature>